<feature type="compositionally biased region" description="Low complexity" evidence="1">
    <location>
        <begin position="1"/>
        <end position="12"/>
    </location>
</feature>
<organism evidence="2 3">
    <name type="scientific">Trametes pubescens</name>
    <name type="common">White-rot fungus</name>
    <dbReference type="NCBI Taxonomy" id="154538"/>
    <lineage>
        <taxon>Eukaryota</taxon>
        <taxon>Fungi</taxon>
        <taxon>Dikarya</taxon>
        <taxon>Basidiomycota</taxon>
        <taxon>Agaricomycotina</taxon>
        <taxon>Agaricomycetes</taxon>
        <taxon>Polyporales</taxon>
        <taxon>Polyporaceae</taxon>
        <taxon>Trametes</taxon>
    </lineage>
</organism>
<accession>A0A1M2VUJ1</accession>
<feature type="compositionally biased region" description="Low complexity" evidence="1">
    <location>
        <begin position="237"/>
        <end position="246"/>
    </location>
</feature>
<name>A0A1M2VUJ1_TRAPU</name>
<feature type="region of interest" description="Disordered" evidence="1">
    <location>
        <begin position="54"/>
        <end position="84"/>
    </location>
</feature>
<evidence type="ECO:0000313" key="2">
    <source>
        <dbReference type="EMBL" id="OJT11228.1"/>
    </source>
</evidence>
<keyword evidence="3" id="KW-1185">Reference proteome</keyword>
<gene>
    <name evidence="2" type="ORF">TRAPUB_12272</name>
</gene>
<dbReference type="AlphaFoldDB" id="A0A1M2VUJ1"/>
<dbReference type="OrthoDB" id="3055857at2759"/>
<evidence type="ECO:0000313" key="3">
    <source>
        <dbReference type="Proteomes" id="UP000184267"/>
    </source>
</evidence>
<feature type="compositionally biased region" description="Polar residues" evidence="1">
    <location>
        <begin position="311"/>
        <end position="324"/>
    </location>
</feature>
<feature type="compositionally biased region" description="Basic and acidic residues" evidence="1">
    <location>
        <begin position="417"/>
        <end position="426"/>
    </location>
</feature>
<proteinExistence type="predicted"/>
<evidence type="ECO:0000256" key="1">
    <source>
        <dbReference type="SAM" id="MobiDB-lite"/>
    </source>
</evidence>
<protein>
    <submittedName>
        <fullName evidence="2">Uncharacterized protein</fullName>
    </submittedName>
</protein>
<feature type="compositionally biased region" description="Polar residues" evidence="1">
    <location>
        <begin position="374"/>
        <end position="386"/>
    </location>
</feature>
<feature type="region of interest" description="Disordered" evidence="1">
    <location>
        <begin position="280"/>
        <end position="426"/>
    </location>
</feature>
<sequence length="426" mass="46119">MVYPSSRPLTTYSRRRTRTRQPSQGASHSSPIRALSPDTDDVSFALMAERMNKRARLAAHSSTAEAGTTSVEEGRDDRPSKRTKALPVDHSQLTLGDDPMLDLPLHPNATTISEIDTYDKAPVAAHNRASSIPTFKPALDQTWLVPPKALSRSPPVADSDTEGDNLRRMDVDLEHPSFGRDAPLYISTPPRRQRSATVGAWAHGLMPQIDAEPPPPVHSFRYDSEVDMTDSSRPGSPTVTRPARVNPPRRRRRTIVHMSSDSLFSSSLDFSALMSETERLPRAPAQEGSRSPQETDEKWGPPAGADDSGIAFSTSGAPSIQPSSKGGRVRRKRGDTIRASDFAKLPASASFDGSSGSGLAAAPRPPPRRARSGTVTQVATTSTSGSGRRKHEGWPTIKMRTTAEPLRVDGDDADDELLLKDGDVVD</sequence>
<dbReference type="EMBL" id="MNAD01000670">
    <property type="protein sequence ID" value="OJT11228.1"/>
    <property type="molecule type" value="Genomic_DNA"/>
</dbReference>
<dbReference type="Proteomes" id="UP000184267">
    <property type="component" value="Unassembled WGS sequence"/>
</dbReference>
<feature type="compositionally biased region" description="Low complexity" evidence="1">
    <location>
        <begin position="346"/>
        <end position="362"/>
    </location>
</feature>
<reference evidence="2 3" key="1">
    <citation type="submission" date="2016-10" db="EMBL/GenBank/DDBJ databases">
        <title>Genome sequence of the basidiomycete white-rot fungus Trametes pubescens.</title>
        <authorList>
            <person name="Makela M.R."/>
            <person name="Granchi Z."/>
            <person name="Peng M."/>
            <person name="De Vries R.P."/>
            <person name="Grigoriev I."/>
            <person name="Riley R."/>
            <person name="Hilden K."/>
        </authorList>
    </citation>
    <scope>NUCLEOTIDE SEQUENCE [LARGE SCALE GENOMIC DNA]</scope>
    <source>
        <strain evidence="2 3">FBCC735</strain>
    </source>
</reference>
<comment type="caution">
    <text evidence="2">The sequence shown here is derived from an EMBL/GenBank/DDBJ whole genome shotgun (WGS) entry which is preliminary data.</text>
</comment>
<feature type="region of interest" description="Disordered" evidence="1">
    <location>
        <begin position="206"/>
        <end position="258"/>
    </location>
</feature>
<feature type="compositionally biased region" description="Polar residues" evidence="1">
    <location>
        <begin position="60"/>
        <end position="71"/>
    </location>
</feature>
<feature type="region of interest" description="Disordered" evidence="1">
    <location>
        <begin position="1"/>
        <end position="38"/>
    </location>
</feature>